<sequence>MYQNCCKKCGSVSLHTEVKGNNTGLYCDDCGAWVKWLGKDELRAFEHANKSRGLRATAKIYDDVFANNSTDNENISDFLIIGFDKHKGEQTWMSIGRKDGNTLNIVNMIKDERAEELYKQLLSTQKSVLQ</sequence>
<evidence type="ECO:0000313" key="1">
    <source>
        <dbReference type="EMBL" id="DAE21646.1"/>
    </source>
</evidence>
<protein>
    <submittedName>
        <fullName evidence="1">Zinc ribbon domain protein</fullName>
    </submittedName>
</protein>
<name>A0A8S5QR04_9CAUD</name>
<reference evidence="1" key="1">
    <citation type="journal article" date="2021" name="Proc. Natl. Acad. Sci. U.S.A.">
        <title>A Catalog of Tens of Thousands of Viruses from Human Metagenomes Reveals Hidden Associations with Chronic Diseases.</title>
        <authorList>
            <person name="Tisza M.J."/>
            <person name="Buck C.B."/>
        </authorList>
    </citation>
    <scope>NUCLEOTIDE SEQUENCE</scope>
    <source>
        <strain evidence="1">Ct4be24</strain>
    </source>
</reference>
<proteinExistence type="predicted"/>
<accession>A0A8S5QR04</accession>
<organism evidence="1">
    <name type="scientific">Siphoviridae sp. ct4be24</name>
    <dbReference type="NCBI Taxonomy" id="2826289"/>
    <lineage>
        <taxon>Viruses</taxon>
        <taxon>Duplodnaviria</taxon>
        <taxon>Heunggongvirae</taxon>
        <taxon>Uroviricota</taxon>
        <taxon>Caudoviricetes</taxon>
    </lineage>
</organism>
<dbReference type="EMBL" id="BK015714">
    <property type="protein sequence ID" value="DAE21646.1"/>
    <property type="molecule type" value="Genomic_DNA"/>
</dbReference>